<dbReference type="InterPro" id="IPR025714">
    <property type="entry name" value="Methyltranfer_dom"/>
</dbReference>
<dbReference type="OrthoDB" id="10017101at2759"/>
<dbReference type="CDD" id="cd02440">
    <property type="entry name" value="AdoMet_MTases"/>
    <property type="match status" value="1"/>
</dbReference>
<dbReference type="VEuPathDB" id="FungiDB:MYCFIDRAFT_41110"/>
<evidence type="ECO:0000259" key="1">
    <source>
        <dbReference type="Pfam" id="PF13847"/>
    </source>
</evidence>
<evidence type="ECO:0000313" key="3">
    <source>
        <dbReference type="Proteomes" id="UP000016932"/>
    </source>
</evidence>
<sequence>MAASSKASSDQCFVGEDGFGVNPAPSGISGHATGKASAQCAYMMPTLRAMLQENAKLQVLDVGCGAGSITVDFAEMMPEGHVTGYDVSGAVLESGKVYAAQRGVENVAFVKGDVCALPFEDETFDVVHTHQAVAHFPDRVTAIRELIRVTKKKCGVLCMREGDLHSARFYPEYPMLERCFETIIRVHAANGGATDAGRRLQHWTVMAGVPRERIWASHSAWSYHTPEGRRDYGGHWPGRCTHGAFAERARALGVTQEELDAYALAWTKWTNDENGVFAMMHGEVIARP</sequence>
<dbReference type="RefSeq" id="XP_007922462.1">
    <property type="nucleotide sequence ID" value="XM_007924271.1"/>
</dbReference>
<accession>M3A3H7</accession>
<proteinExistence type="predicted"/>
<name>M3A3H7_PSEFD</name>
<dbReference type="HOGENOM" id="CLU_057148_1_0_1"/>
<dbReference type="AlphaFoldDB" id="M3A3H7"/>
<dbReference type="InterPro" id="IPR029063">
    <property type="entry name" value="SAM-dependent_MTases_sf"/>
</dbReference>
<dbReference type="PANTHER" id="PTHR44068">
    <property type="entry name" value="ZGC:194242"/>
    <property type="match status" value="1"/>
</dbReference>
<dbReference type="GeneID" id="19339388"/>
<dbReference type="Proteomes" id="UP000016932">
    <property type="component" value="Unassembled WGS sequence"/>
</dbReference>
<dbReference type="Gene3D" id="3.40.50.150">
    <property type="entry name" value="Vaccinia Virus protein VP39"/>
    <property type="match status" value="1"/>
</dbReference>
<gene>
    <name evidence="2" type="ORF">MYCFIDRAFT_41110</name>
</gene>
<organism evidence="2 3">
    <name type="scientific">Pseudocercospora fijiensis (strain CIRAD86)</name>
    <name type="common">Black leaf streak disease fungus</name>
    <name type="synonym">Mycosphaerella fijiensis</name>
    <dbReference type="NCBI Taxonomy" id="383855"/>
    <lineage>
        <taxon>Eukaryota</taxon>
        <taxon>Fungi</taxon>
        <taxon>Dikarya</taxon>
        <taxon>Ascomycota</taxon>
        <taxon>Pezizomycotina</taxon>
        <taxon>Dothideomycetes</taxon>
        <taxon>Dothideomycetidae</taxon>
        <taxon>Mycosphaerellales</taxon>
        <taxon>Mycosphaerellaceae</taxon>
        <taxon>Pseudocercospora</taxon>
    </lineage>
</organism>
<dbReference type="InterPro" id="IPR050447">
    <property type="entry name" value="Erg6_SMT_methyltransf"/>
</dbReference>
<dbReference type="KEGG" id="pfj:MYCFIDRAFT_41110"/>
<dbReference type="SUPFAM" id="SSF53335">
    <property type="entry name" value="S-adenosyl-L-methionine-dependent methyltransferases"/>
    <property type="match status" value="1"/>
</dbReference>
<evidence type="ECO:0000313" key="2">
    <source>
        <dbReference type="EMBL" id="EME85644.1"/>
    </source>
</evidence>
<dbReference type="EMBL" id="KB446556">
    <property type="protein sequence ID" value="EME85644.1"/>
    <property type="molecule type" value="Genomic_DNA"/>
</dbReference>
<dbReference type="Pfam" id="PF13847">
    <property type="entry name" value="Methyltransf_31"/>
    <property type="match status" value="1"/>
</dbReference>
<reference evidence="2 3" key="1">
    <citation type="journal article" date="2012" name="PLoS Pathog.">
        <title>Diverse lifestyles and strategies of plant pathogenesis encoded in the genomes of eighteen Dothideomycetes fungi.</title>
        <authorList>
            <person name="Ohm R.A."/>
            <person name="Feau N."/>
            <person name="Henrissat B."/>
            <person name="Schoch C.L."/>
            <person name="Horwitz B.A."/>
            <person name="Barry K.W."/>
            <person name="Condon B.J."/>
            <person name="Copeland A.C."/>
            <person name="Dhillon B."/>
            <person name="Glaser F."/>
            <person name="Hesse C.N."/>
            <person name="Kosti I."/>
            <person name="LaButti K."/>
            <person name="Lindquist E.A."/>
            <person name="Lucas S."/>
            <person name="Salamov A.A."/>
            <person name="Bradshaw R.E."/>
            <person name="Ciuffetti L."/>
            <person name="Hamelin R.C."/>
            <person name="Kema G.H.J."/>
            <person name="Lawrence C."/>
            <person name="Scott J.A."/>
            <person name="Spatafora J.W."/>
            <person name="Turgeon B.G."/>
            <person name="de Wit P.J.G.M."/>
            <person name="Zhong S."/>
            <person name="Goodwin S.B."/>
            <person name="Grigoriev I.V."/>
        </authorList>
    </citation>
    <scope>NUCLEOTIDE SEQUENCE [LARGE SCALE GENOMIC DNA]</scope>
    <source>
        <strain evidence="2 3">CIRAD86</strain>
    </source>
</reference>
<dbReference type="eggNOG" id="KOG1269">
    <property type="taxonomic scope" value="Eukaryota"/>
</dbReference>
<dbReference type="PANTHER" id="PTHR44068:SF11">
    <property type="entry name" value="GERANYL DIPHOSPHATE 2-C-METHYLTRANSFERASE"/>
    <property type="match status" value="1"/>
</dbReference>
<feature type="domain" description="Methyltransferase" evidence="1">
    <location>
        <begin position="55"/>
        <end position="169"/>
    </location>
</feature>
<keyword evidence="3" id="KW-1185">Reference proteome</keyword>
<protein>
    <recommendedName>
        <fullName evidence="1">Methyltransferase domain-containing protein</fullName>
    </recommendedName>
</protein>